<comment type="similarity">
    <text evidence="1 8">Belongs to the cytidylate kinase family. Type 1 subfamily.</text>
</comment>
<evidence type="ECO:0000256" key="5">
    <source>
        <dbReference type="ARBA" id="ARBA00022840"/>
    </source>
</evidence>
<keyword evidence="2 8" id="KW-0808">Transferase</keyword>
<sequence length="227" mass="24871">MEKFNIAIDGPASSGKSTVAKILAKDYGFIYTDTGAMYRSVTYLAIKHQVAFDDEMGLVNLIAKYPITFSQSPAGQLVFCDGEDVTQAVRSPEVTNNVSEVSAHAKVREELVRQQQKIAKDGGVVMDGRDIGTQVLPDARVKIFLVASVDERAQRRYSENLEKGIPTDLETLKKEIQQRDYLDSHREVSPLKQAKDAVLIDTTGMGIDDVVAAIKKVVADQVDPALA</sequence>
<organism evidence="10 11">
    <name type="scientific">Enterococcus diestrammenae</name>
    <dbReference type="NCBI Taxonomy" id="1155073"/>
    <lineage>
        <taxon>Bacteria</taxon>
        <taxon>Bacillati</taxon>
        <taxon>Bacillota</taxon>
        <taxon>Bacilli</taxon>
        <taxon>Lactobacillales</taxon>
        <taxon>Enterococcaceae</taxon>
        <taxon>Enterococcus</taxon>
    </lineage>
</organism>
<name>A0ABV0F2Y4_9ENTE</name>
<dbReference type="Pfam" id="PF02224">
    <property type="entry name" value="Cytidylate_kin"/>
    <property type="match status" value="1"/>
</dbReference>
<protein>
    <recommendedName>
        <fullName evidence="8">Cytidylate kinase</fullName>
        <shortName evidence="8">CK</shortName>
        <ecNumber evidence="8">2.7.4.25</ecNumber>
    </recommendedName>
    <alternativeName>
        <fullName evidence="8">Cytidine monophosphate kinase</fullName>
        <shortName evidence="8">CMP kinase</shortName>
    </alternativeName>
</protein>
<evidence type="ECO:0000256" key="1">
    <source>
        <dbReference type="ARBA" id="ARBA00009427"/>
    </source>
</evidence>
<keyword evidence="5 8" id="KW-0067">ATP-binding</keyword>
<dbReference type="SUPFAM" id="SSF52540">
    <property type="entry name" value="P-loop containing nucleoside triphosphate hydrolases"/>
    <property type="match status" value="1"/>
</dbReference>
<keyword evidence="3 8" id="KW-0547">Nucleotide-binding</keyword>
<dbReference type="NCBIfam" id="TIGR00017">
    <property type="entry name" value="cmk"/>
    <property type="match status" value="1"/>
</dbReference>
<dbReference type="CDD" id="cd02020">
    <property type="entry name" value="CMPK"/>
    <property type="match status" value="1"/>
</dbReference>
<keyword evidence="8" id="KW-0963">Cytoplasm</keyword>
<proteinExistence type="inferred from homology"/>
<evidence type="ECO:0000256" key="8">
    <source>
        <dbReference type="HAMAP-Rule" id="MF_00238"/>
    </source>
</evidence>
<dbReference type="InterPro" id="IPR011994">
    <property type="entry name" value="Cytidylate_kinase_dom"/>
</dbReference>
<dbReference type="Gene3D" id="3.40.50.300">
    <property type="entry name" value="P-loop containing nucleotide triphosphate hydrolases"/>
    <property type="match status" value="1"/>
</dbReference>
<comment type="catalytic activity">
    <reaction evidence="7 8">
        <text>CMP + ATP = CDP + ADP</text>
        <dbReference type="Rhea" id="RHEA:11600"/>
        <dbReference type="ChEBI" id="CHEBI:30616"/>
        <dbReference type="ChEBI" id="CHEBI:58069"/>
        <dbReference type="ChEBI" id="CHEBI:60377"/>
        <dbReference type="ChEBI" id="CHEBI:456216"/>
        <dbReference type="EC" id="2.7.4.25"/>
    </reaction>
</comment>
<evidence type="ECO:0000313" key="10">
    <source>
        <dbReference type="EMBL" id="MEO1782414.1"/>
    </source>
</evidence>
<evidence type="ECO:0000256" key="4">
    <source>
        <dbReference type="ARBA" id="ARBA00022777"/>
    </source>
</evidence>
<evidence type="ECO:0000256" key="6">
    <source>
        <dbReference type="ARBA" id="ARBA00047615"/>
    </source>
</evidence>
<dbReference type="HAMAP" id="MF_00238">
    <property type="entry name" value="Cytidyl_kinase_type1"/>
    <property type="match status" value="1"/>
</dbReference>
<feature type="domain" description="Cytidylate kinase" evidence="9">
    <location>
        <begin position="6"/>
        <end position="218"/>
    </location>
</feature>
<dbReference type="InterPro" id="IPR003136">
    <property type="entry name" value="Cytidylate_kin"/>
</dbReference>
<dbReference type="Proteomes" id="UP001429357">
    <property type="component" value="Unassembled WGS sequence"/>
</dbReference>
<comment type="caution">
    <text evidence="10">The sequence shown here is derived from an EMBL/GenBank/DDBJ whole genome shotgun (WGS) entry which is preliminary data.</text>
</comment>
<accession>A0ABV0F2Y4</accession>
<dbReference type="EMBL" id="MAEI02000001">
    <property type="protein sequence ID" value="MEO1782414.1"/>
    <property type="molecule type" value="Genomic_DNA"/>
</dbReference>
<dbReference type="PANTHER" id="PTHR21299:SF2">
    <property type="entry name" value="CYTIDYLATE KINASE"/>
    <property type="match status" value="1"/>
</dbReference>
<gene>
    <name evidence="8" type="primary">cmk</name>
    <name evidence="10" type="ORF">BAU18_002008</name>
</gene>
<dbReference type="InterPro" id="IPR027417">
    <property type="entry name" value="P-loop_NTPase"/>
</dbReference>
<dbReference type="PANTHER" id="PTHR21299">
    <property type="entry name" value="CYTIDYLATE KINASE/PANTOATE-BETA-ALANINE LIGASE"/>
    <property type="match status" value="1"/>
</dbReference>
<comment type="catalytic activity">
    <reaction evidence="6 8">
        <text>dCMP + ATP = dCDP + ADP</text>
        <dbReference type="Rhea" id="RHEA:25094"/>
        <dbReference type="ChEBI" id="CHEBI:30616"/>
        <dbReference type="ChEBI" id="CHEBI:57566"/>
        <dbReference type="ChEBI" id="CHEBI:58593"/>
        <dbReference type="ChEBI" id="CHEBI:456216"/>
        <dbReference type="EC" id="2.7.4.25"/>
    </reaction>
</comment>
<feature type="binding site" evidence="8">
    <location>
        <begin position="10"/>
        <end position="18"/>
    </location>
    <ligand>
        <name>ATP</name>
        <dbReference type="ChEBI" id="CHEBI:30616"/>
    </ligand>
</feature>
<keyword evidence="4 8" id="KW-0418">Kinase</keyword>
<dbReference type="RefSeq" id="WP_161869119.1">
    <property type="nucleotide sequence ID" value="NZ_MAEI02000001.1"/>
</dbReference>
<dbReference type="GO" id="GO:0016301">
    <property type="term" value="F:kinase activity"/>
    <property type="evidence" value="ECO:0007669"/>
    <property type="project" value="UniProtKB-KW"/>
</dbReference>
<evidence type="ECO:0000256" key="7">
    <source>
        <dbReference type="ARBA" id="ARBA00048478"/>
    </source>
</evidence>
<comment type="subcellular location">
    <subcellularLocation>
        <location evidence="8">Cytoplasm</location>
    </subcellularLocation>
</comment>
<keyword evidence="11" id="KW-1185">Reference proteome</keyword>
<reference evidence="10 11" key="2">
    <citation type="submission" date="2024-02" db="EMBL/GenBank/DDBJ databases">
        <title>The Genome Sequence of Enterococcus diestrammenae JM9A.</title>
        <authorList>
            <person name="Earl A."/>
            <person name="Manson A."/>
            <person name="Gilmore M."/>
            <person name="Sanders J."/>
            <person name="Shea T."/>
            <person name="Howe W."/>
            <person name="Livny J."/>
            <person name="Cuomo C."/>
            <person name="Neafsey D."/>
            <person name="Birren B."/>
        </authorList>
    </citation>
    <scope>NUCLEOTIDE SEQUENCE [LARGE SCALE GENOMIC DNA]</scope>
    <source>
        <strain evidence="10 11">JM9A</strain>
    </source>
</reference>
<reference evidence="11" key="1">
    <citation type="submission" date="2016-06" db="EMBL/GenBank/DDBJ databases">
        <title>Four novel species of enterococci isolated from chicken manure.</title>
        <authorList>
            <person name="Van Tyne D."/>
        </authorList>
    </citation>
    <scope>NUCLEOTIDE SEQUENCE [LARGE SCALE GENOMIC DNA]</scope>
    <source>
        <strain evidence="11">JM9A</strain>
    </source>
</reference>
<evidence type="ECO:0000256" key="3">
    <source>
        <dbReference type="ARBA" id="ARBA00022741"/>
    </source>
</evidence>
<dbReference type="EC" id="2.7.4.25" evidence="8"/>
<evidence type="ECO:0000313" key="11">
    <source>
        <dbReference type="Proteomes" id="UP001429357"/>
    </source>
</evidence>
<evidence type="ECO:0000259" key="9">
    <source>
        <dbReference type="Pfam" id="PF02224"/>
    </source>
</evidence>
<evidence type="ECO:0000256" key="2">
    <source>
        <dbReference type="ARBA" id="ARBA00022679"/>
    </source>
</evidence>